<dbReference type="AlphaFoldDB" id="A0A0K8P4M2"/>
<reference evidence="2 3" key="2">
    <citation type="journal article" date="2016" name="Science">
        <title>A bacterium that degrades and assimilates poly(ethylene terephthalate).</title>
        <authorList>
            <person name="Yoshida S."/>
            <person name="Hiraga K."/>
            <person name="Takehana T."/>
            <person name="Taniguchi I."/>
            <person name="Yamaji H."/>
            <person name="Maeda Y."/>
            <person name="Toyohara K."/>
            <person name="Miyamoto K."/>
            <person name="Kimura Y."/>
            <person name="Oda K."/>
        </authorList>
    </citation>
    <scope>NUCLEOTIDE SEQUENCE [LARGE SCALE GENOMIC DNA]</scope>
    <source>
        <strain evidence="3">NBRC 110686 / TISTR 2288 / 201-F6</strain>
    </source>
</reference>
<keyword evidence="3" id="KW-1185">Reference proteome</keyword>
<dbReference type="OrthoDB" id="9181325at2"/>
<evidence type="ECO:0000313" key="2">
    <source>
        <dbReference type="EMBL" id="GAP37607.1"/>
    </source>
</evidence>
<proteinExistence type="predicted"/>
<dbReference type="EMBL" id="BBYR01000052">
    <property type="protein sequence ID" value="GAP37607.1"/>
    <property type="molecule type" value="Genomic_DNA"/>
</dbReference>
<dbReference type="RefSeq" id="WP_157549122.1">
    <property type="nucleotide sequence ID" value="NZ_BBYR01000052.1"/>
</dbReference>
<accession>A0A0K8P4M2</accession>
<gene>
    <name evidence="2" type="ORF">ISF6_3552</name>
</gene>
<evidence type="ECO:0000313" key="3">
    <source>
        <dbReference type="Proteomes" id="UP000037660"/>
    </source>
</evidence>
<feature type="region of interest" description="Disordered" evidence="1">
    <location>
        <begin position="1"/>
        <end position="31"/>
    </location>
</feature>
<reference evidence="3" key="1">
    <citation type="submission" date="2015-07" db="EMBL/GenBank/DDBJ databases">
        <title>Discovery of a poly(ethylene terephthalate assimilation.</title>
        <authorList>
            <person name="Yoshida S."/>
            <person name="Hiraga K."/>
            <person name="Takehana T."/>
            <person name="Taniguchi I."/>
            <person name="Yamaji H."/>
            <person name="Maeda Y."/>
            <person name="Toyohara K."/>
            <person name="Miyamoto K."/>
            <person name="Kimura Y."/>
            <person name="Oda K."/>
        </authorList>
    </citation>
    <scope>NUCLEOTIDE SEQUENCE [LARGE SCALE GENOMIC DNA]</scope>
    <source>
        <strain evidence="3">NBRC 110686 / TISTR 2288 / 201-F6</strain>
    </source>
</reference>
<name>A0A0K8P4M2_PISS1</name>
<sequence length="58" mass="6571">MTGTDHGDEARKASEELQRRLEASADHPEHHEKTVWLTRRFNHGLAGAYQRHLVGLPG</sequence>
<evidence type="ECO:0000256" key="1">
    <source>
        <dbReference type="SAM" id="MobiDB-lite"/>
    </source>
</evidence>
<dbReference type="Proteomes" id="UP000037660">
    <property type="component" value="Unassembled WGS sequence"/>
</dbReference>
<comment type="caution">
    <text evidence="2">The sequence shown here is derived from an EMBL/GenBank/DDBJ whole genome shotgun (WGS) entry which is preliminary data.</text>
</comment>
<protein>
    <submittedName>
        <fullName evidence="2">Uncharacterized protein</fullName>
    </submittedName>
</protein>
<dbReference type="STRING" id="1547922.ISF6_3552"/>
<organism evidence="2 3">
    <name type="scientific">Piscinibacter sakaiensis</name>
    <name type="common">Ideonella sakaiensis</name>
    <dbReference type="NCBI Taxonomy" id="1547922"/>
    <lineage>
        <taxon>Bacteria</taxon>
        <taxon>Pseudomonadati</taxon>
        <taxon>Pseudomonadota</taxon>
        <taxon>Betaproteobacteria</taxon>
        <taxon>Burkholderiales</taxon>
        <taxon>Sphaerotilaceae</taxon>
        <taxon>Piscinibacter</taxon>
    </lineage>
</organism>